<feature type="domain" description="Penicillin-binding protein transpeptidase" evidence="16">
    <location>
        <begin position="283"/>
        <end position="595"/>
    </location>
</feature>
<dbReference type="GO" id="GO:0071972">
    <property type="term" value="F:peptidoglycan L,D-transpeptidase activity"/>
    <property type="evidence" value="ECO:0007669"/>
    <property type="project" value="TreeGrafter"/>
</dbReference>
<dbReference type="EMBL" id="RSCK01000166">
    <property type="protein sequence ID" value="RUS97950.1"/>
    <property type="molecule type" value="Genomic_DNA"/>
</dbReference>
<keyword evidence="19" id="KW-1185">Reference proteome</keyword>
<dbReference type="Pfam" id="PF03717">
    <property type="entry name" value="PBP_dimer"/>
    <property type="match status" value="1"/>
</dbReference>
<dbReference type="SUPFAM" id="SSF56601">
    <property type="entry name" value="beta-lactamase/transpeptidase-like"/>
    <property type="match status" value="1"/>
</dbReference>
<evidence type="ECO:0000256" key="2">
    <source>
        <dbReference type="ARBA" id="ARBA00004236"/>
    </source>
</evidence>
<accession>A0AB37U8V0</accession>
<comment type="similarity">
    <text evidence="3">Belongs to the transpeptidase family.</text>
</comment>
<evidence type="ECO:0000256" key="14">
    <source>
        <dbReference type="SAM" id="MobiDB-lite"/>
    </source>
</evidence>
<keyword evidence="8" id="KW-0378">Hydrolase</keyword>
<evidence type="ECO:0000256" key="6">
    <source>
        <dbReference type="ARBA" id="ARBA00022670"/>
    </source>
</evidence>
<dbReference type="PANTHER" id="PTHR30627">
    <property type="entry name" value="PEPTIDOGLYCAN D,D-TRANSPEPTIDASE"/>
    <property type="match status" value="1"/>
</dbReference>
<dbReference type="InterPro" id="IPR001460">
    <property type="entry name" value="PCN-bd_Tpept"/>
</dbReference>
<dbReference type="AlphaFoldDB" id="A0AB37U8V0"/>
<keyword evidence="4" id="KW-1003">Cell membrane</keyword>
<keyword evidence="7 15" id="KW-0812">Transmembrane</keyword>
<evidence type="ECO:0000256" key="12">
    <source>
        <dbReference type="ARBA" id="ARBA00023136"/>
    </source>
</evidence>
<evidence type="ECO:0000256" key="8">
    <source>
        <dbReference type="ARBA" id="ARBA00022801"/>
    </source>
</evidence>
<dbReference type="InterPro" id="IPR005311">
    <property type="entry name" value="PBP_dimer"/>
</dbReference>
<keyword evidence="5" id="KW-0997">Cell inner membrane</keyword>
<evidence type="ECO:0000256" key="10">
    <source>
        <dbReference type="ARBA" id="ARBA00022984"/>
    </source>
</evidence>
<dbReference type="Pfam" id="PF00905">
    <property type="entry name" value="Transpeptidase"/>
    <property type="match status" value="1"/>
</dbReference>
<evidence type="ECO:0000256" key="3">
    <source>
        <dbReference type="ARBA" id="ARBA00007171"/>
    </source>
</evidence>
<dbReference type="Gene3D" id="3.40.710.10">
    <property type="entry name" value="DD-peptidase/beta-lactamase superfamily"/>
    <property type="match status" value="1"/>
</dbReference>
<name>A0AB37U8V0_9CYAN</name>
<dbReference type="GO" id="GO:0008360">
    <property type="term" value="P:regulation of cell shape"/>
    <property type="evidence" value="ECO:0007669"/>
    <property type="project" value="UniProtKB-KW"/>
</dbReference>
<dbReference type="InterPro" id="IPR036138">
    <property type="entry name" value="PBP_dimer_sf"/>
</dbReference>
<evidence type="ECO:0000256" key="9">
    <source>
        <dbReference type="ARBA" id="ARBA00022960"/>
    </source>
</evidence>
<evidence type="ECO:0000313" key="19">
    <source>
        <dbReference type="Proteomes" id="UP000282574"/>
    </source>
</evidence>
<dbReference type="NCBIfam" id="TIGR03423">
    <property type="entry name" value="pbp2_mrdA"/>
    <property type="match status" value="1"/>
</dbReference>
<dbReference type="GO" id="GO:0009252">
    <property type="term" value="P:peptidoglycan biosynthetic process"/>
    <property type="evidence" value="ECO:0007669"/>
    <property type="project" value="UniProtKB-KW"/>
</dbReference>
<evidence type="ECO:0000256" key="4">
    <source>
        <dbReference type="ARBA" id="ARBA00022475"/>
    </source>
</evidence>
<comment type="subcellular location">
    <subcellularLocation>
        <location evidence="2">Cell membrane</location>
    </subcellularLocation>
    <subcellularLocation>
        <location evidence="1">Membrane</location>
        <topology evidence="1">Single-pass membrane protein</topology>
    </subcellularLocation>
</comment>
<dbReference type="GO" id="GO:0009002">
    <property type="term" value="F:serine-type D-Ala-D-Ala carboxypeptidase activity"/>
    <property type="evidence" value="ECO:0007669"/>
    <property type="project" value="InterPro"/>
</dbReference>
<dbReference type="Proteomes" id="UP000282574">
    <property type="component" value="Unassembled WGS sequence"/>
</dbReference>
<evidence type="ECO:0000313" key="18">
    <source>
        <dbReference type="EMBL" id="RUS97950.1"/>
    </source>
</evidence>
<dbReference type="GO" id="GO:0008658">
    <property type="term" value="F:penicillin binding"/>
    <property type="evidence" value="ECO:0007669"/>
    <property type="project" value="InterPro"/>
</dbReference>
<feature type="region of interest" description="Disordered" evidence="14">
    <location>
        <begin position="529"/>
        <end position="548"/>
    </location>
</feature>
<keyword evidence="9" id="KW-0133">Cell shape</keyword>
<dbReference type="SUPFAM" id="SSF56519">
    <property type="entry name" value="Penicillin binding protein dimerisation domain"/>
    <property type="match status" value="1"/>
</dbReference>
<dbReference type="InterPro" id="IPR050515">
    <property type="entry name" value="Beta-lactam/transpept"/>
</dbReference>
<protein>
    <submittedName>
        <fullName evidence="18">Penicillin-binding protein 2</fullName>
    </submittedName>
</protein>
<gene>
    <name evidence="18" type="ORF">DSM107010_69660</name>
</gene>
<reference evidence="18 19" key="1">
    <citation type="journal article" date="2019" name="Genome Biol. Evol.">
        <title>Day and night: Metabolic profiles and evolutionary relationships of six axenic non-marine cyanobacteria.</title>
        <authorList>
            <person name="Will S.E."/>
            <person name="Henke P."/>
            <person name="Boedeker C."/>
            <person name="Huang S."/>
            <person name="Brinkmann H."/>
            <person name="Rohde M."/>
            <person name="Jarek M."/>
            <person name="Friedl T."/>
            <person name="Seufert S."/>
            <person name="Schumacher M."/>
            <person name="Overmann J."/>
            <person name="Neumann-Schaal M."/>
            <person name="Petersen J."/>
        </authorList>
    </citation>
    <scope>NUCLEOTIDE SEQUENCE [LARGE SCALE GENOMIC DNA]</scope>
    <source>
        <strain evidence="18 19">SAG 39.79</strain>
    </source>
</reference>
<comment type="caution">
    <text evidence="18">The sequence shown here is derived from an EMBL/GenBank/DDBJ whole genome shotgun (WGS) entry which is preliminary data.</text>
</comment>
<evidence type="ECO:0000256" key="11">
    <source>
        <dbReference type="ARBA" id="ARBA00022989"/>
    </source>
</evidence>
<evidence type="ECO:0000256" key="1">
    <source>
        <dbReference type="ARBA" id="ARBA00004167"/>
    </source>
</evidence>
<dbReference type="InterPro" id="IPR017790">
    <property type="entry name" value="Penicillin-binding_protein_2"/>
</dbReference>
<feature type="domain" description="Penicillin-binding protein dimerisation" evidence="17">
    <location>
        <begin position="79"/>
        <end position="249"/>
    </location>
</feature>
<dbReference type="GO" id="GO:0006508">
    <property type="term" value="P:proteolysis"/>
    <property type="evidence" value="ECO:0007669"/>
    <property type="project" value="UniProtKB-KW"/>
</dbReference>
<dbReference type="InterPro" id="IPR012338">
    <property type="entry name" value="Beta-lactam/transpept-like"/>
</dbReference>
<dbReference type="Gene3D" id="3.30.1390.30">
    <property type="entry name" value="Penicillin-binding protein 2a, domain 3"/>
    <property type="match status" value="1"/>
</dbReference>
<evidence type="ECO:0000256" key="7">
    <source>
        <dbReference type="ARBA" id="ARBA00022692"/>
    </source>
</evidence>
<evidence type="ECO:0000256" key="5">
    <source>
        <dbReference type="ARBA" id="ARBA00022519"/>
    </source>
</evidence>
<dbReference type="GO" id="GO:0005886">
    <property type="term" value="C:plasma membrane"/>
    <property type="evidence" value="ECO:0007669"/>
    <property type="project" value="UniProtKB-SubCell"/>
</dbReference>
<sequence length="610" mass="67367">MLLRQYRKSHPMKIIYPAYGSKTKTTRTVGRSFQALVLMLGITVAMFGGIGSRLAYLQLVEGTRNRQLADNNRIRLIPKQPERGSIFDRKGRILATSRLSHSVYIWPMAPKKPEWDSTKQRLAQILQMPAAEIQQRMDKAGVNSPSLIRMARDINPAQITALAEYKNQLKDVEVYIEPIRSYPNGQIAAHILGYTGEMNDNTLAEKRQEGYRLGDVIGQMGVEAAFEKQLRGEWGGQQVEVDGKGRVLRYLGEKKARSGQNVHLTIDLELQKAAEKTLGDRQGAIVALDPRTGGVLAMVSRPTFDPNVFSKRITPAVWRSLQKKDHPFVNRALRGFPPASTFKIITATAGLESGKFSPKTRLQTYGCMNIGGTRFCDWNLAGFGVLDFPGALAWSSDTFFYQIGRGIGGPTLIEWTRKFGFGRKTGIELAPEEAKGLVADDKWKRANYDLPWKVGDTVNMSIGQGFLQVSPLQVAVMFAVPASGGYRIKPHLLRDNEEAKKWRESLNIKPSTVQTVRQGLRQVVASGTGRALSSPTIPPAAGKSGTAETYKQKSHTWFGGYAPYNKPEIVVIAFAEHSGGGGGKICAPMVLKVMEAYFHGQKAKGEVGSR</sequence>
<keyword evidence="6" id="KW-0645">Protease</keyword>
<proteinExistence type="inferred from homology"/>
<dbReference type="Gene3D" id="3.90.1310.10">
    <property type="entry name" value="Penicillin-binding protein 2a (Domain 2)"/>
    <property type="match status" value="1"/>
</dbReference>
<keyword evidence="13" id="KW-0961">Cell wall biogenesis/degradation</keyword>
<dbReference type="PANTHER" id="PTHR30627:SF2">
    <property type="entry name" value="PEPTIDOGLYCAN D,D-TRANSPEPTIDASE MRDA"/>
    <property type="match status" value="1"/>
</dbReference>
<dbReference type="GO" id="GO:0071555">
    <property type="term" value="P:cell wall organization"/>
    <property type="evidence" value="ECO:0007669"/>
    <property type="project" value="UniProtKB-KW"/>
</dbReference>
<feature type="transmembrane region" description="Helical" evidence="15">
    <location>
        <begin position="35"/>
        <end position="56"/>
    </location>
</feature>
<keyword evidence="12 15" id="KW-0472">Membrane</keyword>
<evidence type="ECO:0000259" key="16">
    <source>
        <dbReference type="Pfam" id="PF00905"/>
    </source>
</evidence>
<organism evidence="18 19">
    <name type="scientific">Chroococcidiopsis cubana SAG 39.79</name>
    <dbReference type="NCBI Taxonomy" id="388085"/>
    <lineage>
        <taxon>Bacteria</taxon>
        <taxon>Bacillati</taxon>
        <taxon>Cyanobacteriota</taxon>
        <taxon>Cyanophyceae</taxon>
        <taxon>Chroococcidiopsidales</taxon>
        <taxon>Chroococcidiopsidaceae</taxon>
        <taxon>Chroococcidiopsis</taxon>
    </lineage>
</organism>
<evidence type="ECO:0000256" key="13">
    <source>
        <dbReference type="ARBA" id="ARBA00023316"/>
    </source>
</evidence>
<evidence type="ECO:0000259" key="17">
    <source>
        <dbReference type="Pfam" id="PF03717"/>
    </source>
</evidence>
<evidence type="ECO:0000256" key="15">
    <source>
        <dbReference type="SAM" id="Phobius"/>
    </source>
</evidence>
<keyword evidence="10" id="KW-0573">Peptidoglycan synthesis</keyword>
<keyword evidence="11 15" id="KW-1133">Transmembrane helix</keyword>